<dbReference type="SUPFAM" id="SSF47413">
    <property type="entry name" value="lambda repressor-like DNA-binding domains"/>
    <property type="match status" value="1"/>
</dbReference>
<organism evidence="2">
    <name type="scientific">Leifsonia sp. NPDC080035</name>
    <dbReference type="NCBI Taxonomy" id="3143936"/>
    <lineage>
        <taxon>Bacteria</taxon>
        <taxon>Bacillati</taxon>
        <taxon>Actinomycetota</taxon>
        <taxon>Actinomycetes</taxon>
        <taxon>Micrococcales</taxon>
        <taxon>Microbacteriaceae</taxon>
        <taxon>Leifsonia</taxon>
    </lineage>
</organism>
<dbReference type="InterPro" id="IPR001387">
    <property type="entry name" value="Cro/C1-type_HTH"/>
</dbReference>
<dbReference type="EMBL" id="CP157390">
    <property type="protein sequence ID" value="XBM49382.1"/>
    <property type="molecule type" value="Genomic_DNA"/>
</dbReference>
<protein>
    <submittedName>
        <fullName evidence="2">Helix-turn-helix transcriptional regulator</fullName>
    </submittedName>
</protein>
<name>A0AAU7GEN2_9MICO</name>
<sequence length="277" mass="30467">MDRNQLADFLRSRRDALRPEDVGLISGSRRRTPGLRREEVAALSGISVDYYNRIEQRRGPIPSEQVLAALARGLHLTLEERDHLFQLAGRPVARRVARTDHVNAGLMRVFDRLQDTPAQVVNTLGETLLQTPPAVALLGDETSHSGPARSRVYRWFTDPDARRTAPPEDHPRHGRALVAGLAEAAAEGGPGSGAAALVEALHHRSAEFRSIWDEHPVTGPYCAPKRFIHPELGELDLYGQTLLDPDQSQSLMVFTAEPGSPSSEKLKLLSVIGAQRL</sequence>
<dbReference type="PROSITE" id="PS50943">
    <property type="entry name" value="HTH_CROC1"/>
    <property type="match status" value="1"/>
</dbReference>
<dbReference type="InterPro" id="IPR010982">
    <property type="entry name" value="Lambda_DNA-bd_dom_sf"/>
</dbReference>
<dbReference type="InterPro" id="IPR041413">
    <property type="entry name" value="MLTR_LBD"/>
</dbReference>
<dbReference type="CDD" id="cd00093">
    <property type="entry name" value="HTH_XRE"/>
    <property type="match status" value="1"/>
</dbReference>
<evidence type="ECO:0000313" key="2">
    <source>
        <dbReference type="EMBL" id="XBM49382.1"/>
    </source>
</evidence>
<dbReference type="AlphaFoldDB" id="A0AAU7GEN2"/>
<proteinExistence type="predicted"/>
<dbReference type="SMART" id="SM00530">
    <property type="entry name" value="HTH_XRE"/>
    <property type="match status" value="1"/>
</dbReference>
<dbReference type="GO" id="GO:0003677">
    <property type="term" value="F:DNA binding"/>
    <property type="evidence" value="ECO:0007669"/>
    <property type="project" value="InterPro"/>
</dbReference>
<feature type="domain" description="HTH cro/C1-type" evidence="1">
    <location>
        <begin position="34"/>
        <end position="81"/>
    </location>
</feature>
<dbReference type="Pfam" id="PF17765">
    <property type="entry name" value="MLTR_LBD"/>
    <property type="match status" value="1"/>
</dbReference>
<evidence type="ECO:0000259" key="1">
    <source>
        <dbReference type="PROSITE" id="PS50943"/>
    </source>
</evidence>
<dbReference type="PANTHER" id="PTHR35010">
    <property type="entry name" value="BLL4672 PROTEIN-RELATED"/>
    <property type="match status" value="1"/>
</dbReference>
<reference evidence="2" key="1">
    <citation type="submission" date="2024-05" db="EMBL/GenBank/DDBJ databases">
        <title>The Natural Products Discovery Center: Release of the First 8490 Sequenced Strains for Exploring Actinobacteria Biosynthetic Diversity.</title>
        <authorList>
            <person name="Kalkreuter E."/>
            <person name="Kautsar S.A."/>
            <person name="Yang D."/>
            <person name="Bader C.D."/>
            <person name="Teijaro C.N."/>
            <person name="Fluegel L."/>
            <person name="Davis C.M."/>
            <person name="Simpson J.R."/>
            <person name="Lauterbach L."/>
            <person name="Steele A.D."/>
            <person name="Gui C."/>
            <person name="Meng S."/>
            <person name="Li G."/>
            <person name="Viehrig K."/>
            <person name="Ye F."/>
            <person name="Su P."/>
            <person name="Kiefer A.F."/>
            <person name="Nichols A."/>
            <person name="Cepeda A.J."/>
            <person name="Yan W."/>
            <person name="Fan B."/>
            <person name="Jiang Y."/>
            <person name="Adhikari A."/>
            <person name="Zheng C.-J."/>
            <person name="Schuster L."/>
            <person name="Cowan T.M."/>
            <person name="Smanski M.J."/>
            <person name="Chevrette M.G."/>
            <person name="de Carvalho L.P.S."/>
            <person name="Shen B."/>
        </authorList>
    </citation>
    <scope>NUCLEOTIDE SEQUENCE</scope>
    <source>
        <strain evidence="2">NPDC080035</strain>
    </source>
</reference>
<dbReference type="Pfam" id="PF13560">
    <property type="entry name" value="HTH_31"/>
    <property type="match status" value="1"/>
</dbReference>
<dbReference type="Gene3D" id="3.30.450.180">
    <property type="match status" value="1"/>
</dbReference>
<gene>
    <name evidence="2" type="ORF">AAME72_05850</name>
</gene>
<accession>A0AAU7GEN2</accession>
<dbReference type="Gene3D" id="1.10.260.40">
    <property type="entry name" value="lambda repressor-like DNA-binding domains"/>
    <property type="match status" value="1"/>
</dbReference>
<dbReference type="PANTHER" id="PTHR35010:SF2">
    <property type="entry name" value="BLL4672 PROTEIN"/>
    <property type="match status" value="1"/>
</dbReference>
<dbReference type="RefSeq" id="WP_348789300.1">
    <property type="nucleotide sequence ID" value="NZ_CP157390.1"/>
</dbReference>